<reference evidence="2 3" key="1">
    <citation type="submission" date="2017-03" db="EMBL/GenBank/DDBJ databases">
        <title>Genomes of endolithic fungi from Antarctica.</title>
        <authorList>
            <person name="Coleine C."/>
            <person name="Masonjones S."/>
            <person name="Stajich J.E."/>
        </authorList>
    </citation>
    <scope>NUCLEOTIDE SEQUENCE [LARGE SCALE GENOMIC DNA]</scope>
    <source>
        <strain evidence="2 3">CCFEE 5311</strain>
    </source>
</reference>
<comment type="caution">
    <text evidence="2">The sequence shown here is derived from an EMBL/GenBank/DDBJ whole genome shotgun (WGS) entry which is preliminary data.</text>
</comment>
<dbReference type="EMBL" id="NAJP01000098">
    <property type="protein sequence ID" value="TKA31167.1"/>
    <property type="molecule type" value="Genomic_DNA"/>
</dbReference>
<evidence type="ECO:0000256" key="1">
    <source>
        <dbReference type="SAM" id="MobiDB-lite"/>
    </source>
</evidence>
<feature type="region of interest" description="Disordered" evidence="1">
    <location>
        <begin position="1"/>
        <end position="70"/>
    </location>
</feature>
<organism evidence="2 3">
    <name type="scientific">Friedmanniomyces endolithicus</name>
    <dbReference type="NCBI Taxonomy" id="329885"/>
    <lineage>
        <taxon>Eukaryota</taxon>
        <taxon>Fungi</taxon>
        <taxon>Dikarya</taxon>
        <taxon>Ascomycota</taxon>
        <taxon>Pezizomycotina</taxon>
        <taxon>Dothideomycetes</taxon>
        <taxon>Dothideomycetidae</taxon>
        <taxon>Mycosphaerellales</taxon>
        <taxon>Teratosphaeriaceae</taxon>
        <taxon>Friedmanniomyces</taxon>
    </lineage>
</organism>
<sequence length="95" mass="10940">MEVNPQGRAEQALQPDVSRHRDAVAGEEDHSIQEVTQQRQRIEGDNNNEFEDDAQDRNNKDEETRTDRLDDNALIAALGIVHHKIPPPYCKRRLN</sequence>
<evidence type="ECO:0000313" key="2">
    <source>
        <dbReference type="EMBL" id="TKA31167.1"/>
    </source>
</evidence>
<protein>
    <submittedName>
        <fullName evidence="2">Uncharacterized protein</fullName>
    </submittedName>
</protein>
<feature type="compositionally biased region" description="Basic and acidic residues" evidence="1">
    <location>
        <begin position="17"/>
        <end position="32"/>
    </location>
</feature>
<proteinExistence type="predicted"/>
<name>A0A4U0U7Z7_9PEZI</name>
<evidence type="ECO:0000313" key="3">
    <source>
        <dbReference type="Proteomes" id="UP000310066"/>
    </source>
</evidence>
<accession>A0A4U0U7Z7</accession>
<dbReference type="AlphaFoldDB" id="A0A4U0U7Z7"/>
<dbReference type="Proteomes" id="UP000310066">
    <property type="component" value="Unassembled WGS sequence"/>
</dbReference>
<feature type="compositionally biased region" description="Basic and acidic residues" evidence="1">
    <location>
        <begin position="55"/>
        <end position="70"/>
    </location>
</feature>
<gene>
    <name evidence="2" type="ORF">B0A54_14301</name>
</gene>